<feature type="region of interest" description="Disordered" evidence="1">
    <location>
        <begin position="49"/>
        <end position="68"/>
    </location>
</feature>
<name>A0A6C0LKH9_9ZZZZ</name>
<evidence type="ECO:0000256" key="1">
    <source>
        <dbReference type="SAM" id="MobiDB-lite"/>
    </source>
</evidence>
<sequence length="344" mass="39653">MNKTIEINPSLFHVNGKNKTPKNKSIKNKPIINPNVLKHKFLKRIKQHKSDELKNQLNSGAATIKEPDKNEFEESIKYLQELSKETKKNNERSLKRDNLEKKTVKNYTPVFTPPSTNNHTDIRIDLPDELKEYTPTPILREPAPIVKPIVQTPASVKVHNQVLTDVPYGILKGGNKPTYRAWNTTHKNRPQDFKINNLFLNSTMIPPEITEREDKLNKLKNKIQEKHAAISNNNIKPAPDSNRMIKTTITKKYTLGKSKLKRKIGVLIKNRETRKNIIMAHRDLKHISMNDVRLYLNEHNLTKLGSKSPNDVLRKMYEAAKLTGDVSNLNNNILLHNITKSEHF</sequence>
<dbReference type="EMBL" id="MN740522">
    <property type="protein sequence ID" value="QHU31027.1"/>
    <property type="molecule type" value="Genomic_DNA"/>
</dbReference>
<evidence type="ECO:0000313" key="2">
    <source>
        <dbReference type="EMBL" id="QHU31027.1"/>
    </source>
</evidence>
<protein>
    <submittedName>
        <fullName evidence="2">Uncharacterized protein</fullName>
    </submittedName>
</protein>
<dbReference type="AlphaFoldDB" id="A0A6C0LKH9"/>
<accession>A0A6C0LKH9</accession>
<organism evidence="2">
    <name type="scientific">viral metagenome</name>
    <dbReference type="NCBI Taxonomy" id="1070528"/>
    <lineage>
        <taxon>unclassified sequences</taxon>
        <taxon>metagenomes</taxon>
        <taxon>organismal metagenomes</taxon>
    </lineage>
</organism>
<proteinExistence type="predicted"/>
<reference evidence="2" key="1">
    <citation type="journal article" date="2020" name="Nature">
        <title>Giant virus diversity and host interactions through global metagenomics.</title>
        <authorList>
            <person name="Schulz F."/>
            <person name="Roux S."/>
            <person name="Paez-Espino D."/>
            <person name="Jungbluth S."/>
            <person name="Walsh D.A."/>
            <person name="Denef V.J."/>
            <person name="McMahon K.D."/>
            <person name="Konstantinidis K.T."/>
            <person name="Eloe-Fadrosh E.A."/>
            <person name="Kyrpides N.C."/>
            <person name="Woyke T."/>
        </authorList>
    </citation>
    <scope>NUCLEOTIDE SEQUENCE</scope>
    <source>
        <strain evidence="2">GVMAG-M-3300027892-73</strain>
    </source>
</reference>